<feature type="domain" description="Fe/B12 periplasmic-binding" evidence="2">
    <location>
        <begin position="23"/>
        <end position="267"/>
    </location>
</feature>
<organism evidence="3 4">
    <name type="scientific">Pontibacter virosus</name>
    <dbReference type="NCBI Taxonomy" id="1765052"/>
    <lineage>
        <taxon>Bacteria</taxon>
        <taxon>Pseudomonadati</taxon>
        <taxon>Bacteroidota</taxon>
        <taxon>Cytophagia</taxon>
        <taxon>Cytophagales</taxon>
        <taxon>Hymenobacteraceae</taxon>
        <taxon>Pontibacter</taxon>
    </lineage>
</organism>
<dbReference type="SUPFAM" id="SSF53807">
    <property type="entry name" value="Helical backbone' metal receptor"/>
    <property type="match status" value="1"/>
</dbReference>
<dbReference type="InterPro" id="IPR050902">
    <property type="entry name" value="ABC_Transporter_SBP"/>
</dbReference>
<dbReference type="AlphaFoldDB" id="A0A2U1B3D3"/>
<evidence type="ECO:0000313" key="3">
    <source>
        <dbReference type="EMBL" id="PVY43180.1"/>
    </source>
</evidence>
<reference evidence="3 4" key="1">
    <citation type="submission" date="2018-04" db="EMBL/GenBank/DDBJ databases">
        <title>Genomic Encyclopedia of Type Strains, Phase IV (KMG-IV): sequencing the most valuable type-strain genomes for metagenomic binning, comparative biology and taxonomic classification.</title>
        <authorList>
            <person name="Goeker M."/>
        </authorList>
    </citation>
    <scope>NUCLEOTIDE SEQUENCE [LARGE SCALE GENOMIC DNA]</scope>
    <source>
        <strain evidence="3 4">DSM 100231</strain>
    </source>
</reference>
<comment type="caution">
    <text evidence="3">The sequence shown here is derived from an EMBL/GenBank/DDBJ whole genome shotgun (WGS) entry which is preliminary data.</text>
</comment>
<sequence length="270" mass="30627">MRFPYTFTDQMSRTVTLPNSPQRIVSLVPSQTELLFDLGLDDCIVGVTKFCIHPKEKVKQKTMIGGTKNFKLELIDELQPDLIIGNKEENYEEGIASLQEKYPVWMSDIFTLKDALEMISQVGQLTGTEAKAQKLVKGIATGFDNLQPLQPSIPTAYFIWRKPYMAVGSDNFIDHLLQRCGFHNVLADQPRYPEVSPEQLQTAAPKLILLSSEPYPFQEKHLAEFQEMCPEAEIKIVDGEMFSWYGSRLLKALAYLQGLIDEVEQATALY</sequence>
<dbReference type="InterPro" id="IPR002491">
    <property type="entry name" value="ABC_transptr_periplasmic_BD"/>
</dbReference>
<name>A0A2U1B3D3_9BACT</name>
<dbReference type="EMBL" id="QEKI01000002">
    <property type="protein sequence ID" value="PVY43180.1"/>
    <property type="molecule type" value="Genomic_DNA"/>
</dbReference>
<dbReference type="RefSeq" id="WP_243409440.1">
    <property type="nucleotide sequence ID" value="NZ_QEKI01000002.1"/>
</dbReference>
<protein>
    <submittedName>
        <fullName evidence="3">Substrate-binding family protein</fullName>
    </submittedName>
</protein>
<evidence type="ECO:0000259" key="2">
    <source>
        <dbReference type="PROSITE" id="PS50983"/>
    </source>
</evidence>
<evidence type="ECO:0000313" key="4">
    <source>
        <dbReference type="Proteomes" id="UP000245466"/>
    </source>
</evidence>
<dbReference type="PROSITE" id="PS50983">
    <property type="entry name" value="FE_B12_PBP"/>
    <property type="match status" value="1"/>
</dbReference>
<dbReference type="Proteomes" id="UP000245466">
    <property type="component" value="Unassembled WGS sequence"/>
</dbReference>
<gene>
    <name evidence="3" type="ORF">C8E01_102358</name>
</gene>
<dbReference type="PANTHER" id="PTHR30535:SF35">
    <property type="entry name" value="PERIPLASMIC BINDING PROTEIN"/>
    <property type="match status" value="1"/>
</dbReference>
<dbReference type="NCBIfam" id="NF038402">
    <property type="entry name" value="TroA_like"/>
    <property type="match status" value="1"/>
</dbReference>
<dbReference type="PANTHER" id="PTHR30535">
    <property type="entry name" value="VITAMIN B12-BINDING PROTEIN"/>
    <property type="match status" value="1"/>
</dbReference>
<evidence type="ECO:0000256" key="1">
    <source>
        <dbReference type="ARBA" id="ARBA00022729"/>
    </source>
</evidence>
<keyword evidence="4" id="KW-1185">Reference proteome</keyword>
<accession>A0A2U1B3D3</accession>
<dbReference type="InterPro" id="IPR054828">
    <property type="entry name" value="Vit_B12_bind_prot"/>
</dbReference>
<dbReference type="Gene3D" id="3.40.50.1980">
    <property type="entry name" value="Nitrogenase molybdenum iron protein domain"/>
    <property type="match status" value="2"/>
</dbReference>
<dbReference type="Pfam" id="PF01497">
    <property type="entry name" value="Peripla_BP_2"/>
    <property type="match status" value="1"/>
</dbReference>
<keyword evidence="1" id="KW-0732">Signal</keyword>
<proteinExistence type="predicted"/>